<dbReference type="AlphaFoldDB" id="A0A2N3XZ15"/>
<keyword evidence="3" id="KW-1185">Reference proteome</keyword>
<feature type="transmembrane region" description="Helical" evidence="1">
    <location>
        <begin position="7"/>
        <end position="25"/>
    </location>
</feature>
<protein>
    <submittedName>
        <fullName evidence="2">Uncharacterized protein</fullName>
    </submittedName>
</protein>
<proteinExistence type="predicted"/>
<accession>A0A2N3XZ15</accession>
<evidence type="ECO:0000256" key="1">
    <source>
        <dbReference type="SAM" id="Phobius"/>
    </source>
</evidence>
<keyword evidence="1" id="KW-0812">Transmembrane</keyword>
<comment type="caution">
    <text evidence="2">The sequence shown here is derived from an EMBL/GenBank/DDBJ whole genome shotgun (WGS) entry which is preliminary data.</text>
</comment>
<feature type="transmembrane region" description="Helical" evidence="1">
    <location>
        <begin position="45"/>
        <end position="63"/>
    </location>
</feature>
<dbReference type="Proteomes" id="UP000233786">
    <property type="component" value="Unassembled WGS sequence"/>
</dbReference>
<organism evidence="2 3">
    <name type="scientific">Saccharopolyspora spinosa</name>
    <dbReference type="NCBI Taxonomy" id="60894"/>
    <lineage>
        <taxon>Bacteria</taxon>
        <taxon>Bacillati</taxon>
        <taxon>Actinomycetota</taxon>
        <taxon>Actinomycetes</taxon>
        <taxon>Pseudonocardiales</taxon>
        <taxon>Pseudonocardiaceae</taxon>
        <taxon>Saccharopolyspora</taxon>
    </lineage>
</organism>
<sequence length="128" mass="13237">MNNYRWLASTGIIIALVSACVHYTVTTAASPPQSVVGYLDRLGPLLQLLFGTTALLLVLALVSGRGRHGAHALAAGCLSGYAAALWATAILSVSTRGIVTAGLATALAIHALLLASAYSKRGTPWTRH</sequence>
<feature type="transmembrane region" description="Helical" evidence="1">
    <location>
        <begin position="70"/>
        <end position="91"/>
    </location>
</feature>
<evidence type="ECO:0000313" key="3">
    <source>
        <dbReference type="Proteomes" id="UP000233786"/>
    </source>
</evidence>
<dbReference type="PROSITE" id="PS51257">
    <property type="entry name" value="PROKAR_LIPOPROTEIN"/>
    <property type="match status" value="1"/>
</dbReference>
<gene>
    <name evidence="2" type="ORF">A8926_3697</name>
</gene>
<keyword evidence="1" id="KW-0472">Membrane</keyword>
<feature type="transmembrane region" description="Helical" evidence="1">
    <location>
        <begin position="97"/>
        <end position="118"/>
    </location>
</feature>
<reference evidence="2" key="1">
    <citation type="submission" date="2017-12" db="EMBL/GenBank/DDBJ databases">
        <title>Sequencing the genomes of 1000 Actinobacteria strains.</title>
        <authorList>
            <person name="Klenk H.-P."/>
        </authorList>
    </citation>
    <scope>NUCLEOTIDE SEQUENCE [LARGE SCALE GENOMIC DNA]</scope>
    <source>
        <strain evidence="2">DSM 44228</strain>
    </source>
</reference>
<dbReference type="EMBL" id="PJNB01000001">
    <property type="protein sequence ID" value="PKW15915.1"/>
    <property type="molecule type" value="Genomic_DNA"/>
</dbReference>
<evidence type="ECO:0000313" key="2">
    <source>
        <dbReference type="EMBL" id="PKW15915.1"/>
    </source>
</evidence>
<keyword evidence="1" id="KW-1133">Transmembrane helix</keyword>
<name>A0A2N3XZ15_SACSN</name>
<dbReference type="STRING" id="994479.GCA_000194155_03520"/>
<dbReference type="RefSeq" id="WP_010696641.1">
    <property type="nucleotide sequence ID" value="NZ_CP061007.1"/>
</dbReference>